<keyword evidence="2" id="KW-0645">Protease</keyword>
<gene>
    <name evidence="2" type="ORF">IRI77_36085</name>
</gene>
<name>A0A7S7NQZ6_PALFE</name>
<dbReference type="Pfam" id="PF13620">
    <property type="entry name" value="CarboxypepD_reg"/>
    <property type="match status" value="1"/>
</dbReference>
<dbReference type="GO" id="GO:0030246">
    <property type="term" value="F:carbohydrate binding"/>
    <property type="evidence" value="ECO:0007669"/>
    <property type="project" value="InterPro"/>
</dbReference>
<keyword evidence="3" id="KW-1185">Reference proteome</keyword>
<dbReference type="Proteomes" id="UP000593892">
    <property type="component" value="Chromosome"/>
</dbReference>
<dbReference type="Gene3D" id="2.60.40.1120">
    <property type="entry name" value="Carboxypeptidase-like, regulatory domain"/>
    <property type="match status" value="1"/>
</dbReference>
<dbReference type="GO" id="GO:0004180">
    <property type="term" value="F:carboxypeptidase activity"/>
    <property type="evidence" value="ECO:0007669"/>
    <property type="project" value="UniProtKB-KW"/>
</dbReference>
<feature type="signal peptide" evidence="1">
    <location>
        <begin position="1"/>
        <end position="17"/>
    </location>
</feature>
<keyword evidence="1" id="KW-0732">Signal</keyword>
<reference evidence="2 3" key="1">
    <citation type="submission" date="2020-10" db="EMBL/GenBank/DDBJ databases">
        <title>Complete genome sequence of Paludibaculum fermentans P105T, a facultatively anaerobic acidobacterium capable of dissimilatory Fe(III) reduction.</title>
        <authorList>
            <person name="Dedysh S.N."/>
            <person name="Beletsky A.V."/>
            <person name="Kulichevskaya I.S."/>
            <person name="Mardanov A.V."/>
            <person name="Ravin N.V."/>
        </authorList>
    </citation>
    <scope>NUCLEOTIDE SEQUENCE [LARGE SCALE GENOMIC DNA]</scope>
    <source>
        <strain evidence="2 3">P105</strain>
    </source>
</reference>
<feature type="chain" id="PRO_5032926655" evidence="1">
    <location>
        <begin position="18"/>
        <end position="580"/>
    </location>
</feature>
<evidence type="ECO:0000313" key="2">
    <source>
        <dbReference type="EMBL" id="QOY88099.1"/>
    </source>
</evidence>
<proteinExistence type="predicted"/>
<protein>
    <submittedName>
        <fullName evidence="2">Carboxypeptidase regulatory-like domain-containing protein</fullName>
    </submittedName>
</protein>
<dbReference type="InterPro" id="IPR013784">
    <property type="entry name" value="Carb-bd-like_fold"/>
</dbReference>
<accession>A0A7S7NQZ6</accession>
<sequence>MPSRFAVLFLAVLGAMAQQTPGTLSGIVVDSAGVPINDARLRLVDEDGRQTNLGQSTSTHANGAFRFAGVKPGHYFLTVSHHQNPGPLGGPQIGIRVEMKPGQETEGLKLTFSAPTVVSGRVLNDEGEPVGDCHVFISPVAVQEGSASRLHMAVTGHRGFFRIDSVAPDRYVAFTRCNAILPTEHLLDAVPRNGFEARSMWMPVFYPDSPTRAGAQPFAAAPGLDPHLEFHLRATPVNSLTGPFSAAPGVRWQEPVSMEIYPADAGEERRFASISGNSDEEIGSFLFQMAPPGTYRLVATTRDRGATPPATANFPLIVGSAAPAPFPIVLRPGIPVSGIAEDSLGSRLIQPGSNVSYVVENTPTGAVRHTVVHPAGTTTLDSADAGSELFATSADIDSETGRFTLPAVPAGRWRVRCRLKYDRTYVESVIFNDKRMECGVIEIRGAPAPALRIRLAPKPNVTYKLTNQPADPEKKWMVLAIPEQPLLTEQDDNVAEGDPESLKYASRIVPGRYRFIALEPDFAGSRDHAPLLRVLAPKVDPIEVQPTGGQTIPVRCFTKAEVEKAITTYLYGDTPPPSAP</sequence>
<organism evidence="2 3">
    <name type="scientific">Paludibaculum fermentans</name>
    <dbReference type="NCBI Taxonomy" id="1473598"/>
    <lineage>
        <taxon>Bacteria</taxon>
        <taxon>Pseudomonadati</taxon>
        <taxon>Acidobacteriota</taxon>
        <taxon>Terriglobia</taxon>
        <taxon>Bryobacterales</taxon>
        <taxon>Bryobacteraceae</taxon>
        <taxon>Paludibaculum</taxon>
    </lineage>
</organism>
<keyword evidence="2" id="KW-0378">Hydrolase</keyword>
<keyword evidence="2" id="KW-0121">Carboxypeptidase</keyword>
<dbReference type="AlphaFoldDB" id="A0A7S7NQZ6"/>
<dbReference type="RefSeq" id="WP_194449762.1">
    <property type="nucleotide sequence ID" value="NZ_CP063849.1"/>
</dbReference>
<dbReference type="EMBL" id="CP063849">
    <property type="protein sequence ID" value="QOY88099.1"/>
    <property type="molecule type" value="Genomic_DNA"/>
</dbReference>
<dbReference type="KEGG" id="pfer:IRI77_36085"/>
<evidence type="ECO:0000256" key="1">
    <source>
        <dbReference type="SAM" id="SignalP"/>
    </source>
</evidence>
<evidence type="ECO:0000313" key="3">
    <source>
        <dbReference type="Proteomes" id="UP000593892"/>
    </source>
</evidence>
<dbReference type="SUPFAM" id="SSF49452">
    <property type="entry name" value="Starch-binding domain-like"/>
    <property type="match status" value="1"/>
</dbReference>